<protein>
    <recommendedName>
        <fullName evidence="4">SH3b domain-containing protein</fullName>
    </recommendedName>
</protein>
<gene>
    <name evidence="2" type="ORF">HMPREF9733_01986</name>
</gene>
<comment type="caution">
    <text evidence="2">The sequence shown here is derived from an EMBL/GenBank/DDBJ whole genome shotgun (WGS) entry which is preliminary data.</text>
</comment>
<dbReference type="Proteomes" id="UP000016183">
    <property type="component" value="Unassembled WGS sequence"/>
</dbReference>
<reference evidence="2 3" key="1">
    <citation type="submission" date="2012-01" db="EMBL/GenBank/DDBJ databases">
        <title>The Genome Sequence of Treponema denticola SP33.</title>
        <authorList>
            <consortium name="The Broad Institute Genome Sequencing Platform"/>
            <person name="Earl A."/>
            <person name="Ward D."/>
            <person name="Feldgarden M."/>
            <person name="Gevers D."/>
            <person name="Blanton J.M."/>
            <person name="Fenno C.J."/>
            <person name="Baranova O.V."/>
            <person name="Mathney J."/>
            <person name="Dewhirst F.E."/>
            <person name="Izard J."/>
            <person name="Young S.K."/>
            <person name="Zeng Q."/>
            <person name="Gargeya S."/>
            <person name="Fitzgerald M."/>
            <person name="Haas B."/>
            <person name="Abouelleil A."/>
            <person name="Alvarado L."/>
            <person name="Arachchi H.M."/>
            <person name="Berlin A."/>
            <person name="Chapman S.B."/>
            <person name="Gearin G."/>
            <person name="Goldberg J."/>
            <person name="Griggs A."/>
            <person name="Gujja S."/>
            <person name="Hansen M."/>
            <person name="Heiman D."/>
            <person name="Howarth C."/>
            <person name="Larimer J."/>
            <person name="Lui A."/>
            <person name="MacDonald P.J.P."/>
            <person name="McCowen C."/>
            <person name="Montmayeur A."/>
            <person name="Murphy C."/>
            <person name="Neiman D."/>
            <person name="Pearson M."/>
            <person name="Priest M."/>
            <person name="Roberts A."/>
            <person name="Saif S."/>
            <person name="Shea T."/>
            <person name="Sisk P."/>
            <person name="Stolte C."/>
            <person name="Sykes S."/>
            <person name="Wortman J."/>
            <person name="Nusbaum C."/>
            <person name="Birren B."/>
        </authorList>
    </citation>
    <scope>NUCLEOTIDE SEQUENCE [LARGE SCALE GENOMIC DNA]</scope>
    <source>
        <strain evidence="2 3">SP33</strain>
    </source>
</reference>
<evidence type="ECO:0000256" key="1">
    <source>
        <dbReference type="SAM" id="Phobius"/>
    </source>
</evidence>
<dbReference type="PATRIC" id="fig|999437.3.peg.2050"/>
<keyword evidence="1" id="KW-0472">Membrane</keyword>
<feature type="transmembrane region" description="Helical" evidence="1">
    <location>
        <begin position="388"/>
        <end position="407"/>
    </location>
</feature>
<dbReference type="RefSeq" id="WP_010696843.1">
    <property type="nucleotide sequence ID" value="NZ_KB442454.1"/>
</dbReference>
<keyword evidence="1" id="KW-1133">Transmembrane helix</keyword>
<feature type="transmembrane region" description="Helical" evidence="1">
    <location>
        <begin position="362"/>
        <end position="381"/>
    </location>
</feature>
<keyword evidence="1" id="KW-0812">Transmembrane</keyword>
<evidence type="ECO:0000313" key="3">
    <source>
        <dbReference type="Proteomes" id="UP000016183"/>
    </source>
</evidence>
<sequence>MAKERARKQTASVIRLLILFFLFSFYSGYIYAEVEEDMELSFSSSPLFIDSVFEVKIKLDEYSYKSSDEPKLIILDEDEALEFLDSGINSLYGGILITNKYRLKKIGSFELIPYLSLAKNQTKLKNFSIQVEPPALSKDTMFKWKILDAVSYSPVENIVQGKKYLIVLMGFFYDHFQDEDRASGLDINCQAPEDSLLENAVSIKKSGTVKIEPITFDETGWKAVACFLWTPLKAGDISLPVPQISIASESKSSRKIYVREQRVSVLEGSIEQEKISDDEKKAYESLSLALNTKKNELSKTKLKNHKENFEEKKDRALLIAELRKKEADSLFPIKIKNQRLEYEKDLNLKESFAVMSAILKKILWFLFFILLLLSSYFIIFYKKKNIGFKIFLILSLGLISALIFLYSRQYERAVYIPLNYDESYLLYHIPETSGTIVSSLEIGETVIIKQKTSEWVFIEKKDGTGGWQKKSGFIITD</sequence>
<dbReference type="AlphaFoldDB" id="M2AZP4"/>
<organism evidence="2 3">
    <name type="scientific">Treponema denticola SP33</name>
    <dbReference type="NCBI Taxonomy" id="999437"/>
    <lineage>
        <taxon>Bacteria</taxon>
        <taxon>Pseudomonadati</taxon>
        <taxon>Spirochaetota</taxon>
        <taxon>Spirochaetia</taxon>
        <taxon>Spirochaetales</taxon>
        <taxon>Treponemataceae</taxon>
        <taxon>Treponema</taxon>
    </lineage>
</organism>
<dbReference type="HOGENOM" id="CLU_573559_0_0_12"/>
<dbReference type="EMBL" id="AGDZ01000027">
    <property type="protein sequence ID" value="EMB22570.1"/>
    <property type="molecule type" value="Genomic_DNA"/>
</dbReference>
<feature type="transmembrane region" description="Helical" evidence="1">
    <location>
        <begin position="12"/>
        <end position="32"/>
    </location>
</feature>
<name>M2AZP4_TREDN</name>
<accession>M2AZP4</accession>
<proteinExistence type="predicted"/>
<dbReference type="OrthoDB" id="363217at2"/>
<evidence type="ECO:0000313" key="2">
    <source>
        <dbReference type="EMBL" id="EMB22570.1"/>
    </source>
</evidence>
<evidence type="ECO:0008006" key="4">
    <source>
        <dbReference type="Google" id="ProtNLM"/>
    </source>
</evidence>